<comment type="caution">
    <text evidence="2">The sequence shown here is derived from an EMBL/GenBank/DDBJ whole genome shotgun (WGS) entry which is preliminary data.</text>
</comment>
<proteinExistence type="predicted"/>
<evidence type="ECO:0000313" key="2">
    <source>
        <dbReference type="EMBL" id="KAG7396915.1"/>
    </source>
</evidence>
<dbReference type="PANTHER" id="PTHR13510:SF44">
    <property type="entry name" value="RABENOSYN-5"/>
    <property type="match status" value="1"/>
</dbReference>
<dbReference type="OrthoDB" id="157265at2759"/>
<evidence type="ECO:0008006" key="4">
    <source>
        <dbReference type="Google" id="ProtNLM"/>
    </source>
</evidence>
<dbReference type="InterPro" id="IPR052727">
    <property type="entry name" value="Rab4/Rab5_effector"/>
</dbReference>
<keyword evidence="3" id="KW-1185">Reference proteome</keyword>
<sequence length="406" mass="45365">MTKRFANPFQPLNLNCTAADELQRLAHMFVQDHIGLYEHFLSEENSRVDPKRWKLVSEQGACRAFGERRTSGDDHSSSSGDDVPLHSDSPTSDLPTILVTGTVLGDLEDAIYGYICPTLDQMRVKTSYVNDHLVGAHVLATIVPPTTQDPFRSVTVKWMEKGQRLPVRAMVKNRDFVYMESTGVDYLRNGERVGYQLLHSVQFLDTPPLSQYIRGNMSMCAVYRQKDPYSTEVFIKGYLNPAGGLMRSIVLHSAAAALLSVSKNVYCAQMKKVVWMIRNRRLTIACGSSAGMAKASDRCVSCKASPTLTSTLLGGEKRRRTCKVCFQYVCKSCREVRKLSFMLPDHRLVEQDVSFCGSCLKEAMAIEALTVAREEVASQGELYEWNDTYASSSGTELVPIDDLNDH</sequence>
<name>A0A8T1WTQ6_9STRA</name>
<evidence type="ECO:0000256" key="1">
    <source>
        <dbReference type="SAM" id="MobiDB-lite"/>
    </source>
</evidence>
<protein>
    <recommendedName>
        <fullName evidence="4">FYVE-type domain-containing protein</fullName>
    </recommendedName>
</protein>
<dbReference type="EMBL" id="JAGDFL010000134">
    <property type="protein sequence ID" value="KAG7396915.1"/>
    <property type="molecule type" value="Genomic_DNA"/>
</dbReference>
<dbReference type="AlphaFoldDB" id="A0A8T1WTQ6"/>
<dbReference type="Proteomes" id="UP000693981">
    <property type="component" value="Unassembled WGS sequence"/>
</dbReference>
<accession>A0A8T1WTQ6</accession>
<reference evidence="2" key="1">
    <citation type="submission" date="2021-02" db="EMBL/GenBank/DDBJ databases">
        <authorList>
            <person name="Palmer J.M."/>
        </authorList>
    </citation>
    <scope>NUCLEOTIDE SEQUENCE</scope>
    <source>
        <strain evidence="2">SCRP23</strain>
    </source>
</reference>
<evidence type="ECO:0000313" key="3">
    <source>
        <dbReference type="Proteomes" id="UP000693981"/>
    </source>
</evidence>
<gene>
    <name evidence="2" type="ORF">PHYBOEH_001559</name>
</gene>
<organism evidence="2 3">
    <name type="scientific">Phytophthora boehmeriae</name>
    <dbReference type="NCBI Taxonomy" id="109152"/>
    <lineage>
        <taxon>Eukaryota</taxon>
        <taxon>Sar</taxon>
        <taxon>Stramenopiles</taxon>
        <taxon>Oomycota</taxon>
        <taxon>Peronosporomycetes</taxon>
        <taxon>Peronosporales</taxon>
        <taxon>Peronosporaceae</taxon>
        <taxon>Phytophthora</taxon>
    </lineage>
</organism>
<feature type="compositionally biased region" description="Basic and acidic residues" evidence="1">
    <location>
        <begin position="65"/>
        <end position="76"/>
    </location>
</feature>
<dbReference type="PANTHER" id="PTHR13510">
    <property type="entry name" value="FYVE-FINGER-CONTAINING RAB5 EFFECTOR PROTEIN RABENOSYN-5-RELATED"/>
    <property type="match status" value="1"/>
</dbReference>
<feature type="region of interest" description="Disordered" evidence="1">
    <location>
        <begin position="64"/>
        <end position="91"/>
    </location>
</feature>